<evidence type="ECO:0000259" key="2">
    <source>
        <dbReference type="PROSITE" id="PS50011"/>
    </source>
</evidence>
<dbReference type="EMBL" id="LC738885">
    <property type="protein sequence ID" value="BDT63551.1"/>
    <property type="molecule type" value="Genomic_DNA"/>
</dbReference>
<sequence>MNKSQSLRQKQFSYPSPNHLPPNKRPIRCSSKQILTPHYSTKGSTVVPSANQNILVPRRQPHRTILTTTVIPNSTRKMGQHITRQQQQKQTQTASVGSCCPPTTIQRPKRPRPTSLVAEASLTVTGVTTSSHRTTTDTVATPLKNKANMNHTIVGPFSNKASSSNKMVKQKTYSPHPKVTCRRPLSRHFNNNSHSKKIITHIPKSQMATKNNSYAADIITSSSSMSYRSNNTKSAIVTRSTTQRHSNNKYFQQPKRACFQNISLKARVYTPLSILRSQILGGDHLGSLCEPVTETIIIRRDANSLEKWLTLKDTPSYFQRAEVNTNISCAQNSNYSFIRRVANFALIKPIQRVIERYSEIHTNCELAITKSYTLTPNQTRGYKLPDNMWPVGYDGGCDKPTMCVDISPFKTYRNYCTTHLDLLYLARDVFKLSQESYERIMKKETTLLFEVSWCCKQWCNNRKGVSRPPHVPEAYFPYTVFITPSERFLEVKLGVYYMLDTGRVIKFMTRPECLTEFVLESLFGFGIQGNLKGAVGVLSVCPEGFCLEMEFAGMALQDVLNGDLNCNLNGPVPPHNQNQHLRIDKPEMIQHHMAPSKLKGILYNVRMLQVTGNLPDELKKKCTLHITDSHAAVGVANLMRDRFLNQLPFALTEIINIVTRLSQQGLVNPDIKADNIVIDGSTGQPKMIDFGLLLPADYCDKVKRRNNPYPENVYNLYPQTAPEYLQGRMCNEAAMTYGLSYLISFVIATLSSRTTDFAVGSMKTNIKLSFLLGLAYDKCASKRPKPYILTKAIAGCFPLQEKIMKLFLNPKHFMK</sequence>
<dbReference type="Gene3D" id="1.10.510.10">
    <property type="entry name" value="Transferase(Phosphotransferase) domain 1"/>
    <property type="match status" value="1"/>
</dbReference>
<organism evidence="3">
    <name type="scientific">Pasiphaea japonica whispovirus</name>
    <dbReference type="NCBI Taxonomy" id="2984286"/>
    <lineage>
        <taxon>Viruses</taxon>
        <taxon>Viruses incertae sedis</taxon>
        <taxon>Naldaviricetes</taxon>
        <taxon>Nimaviridae</taxon>
        <taxon>Whispovirus</taxon>
    </lineage>
</organism>
<reference evidence="3" key="1">
    <citation type="submission" date="2022-10" db="EMBL/GenBank/DDBJ databases">
        <title>Genome sequences of endogenous nimaviruses in decapod crustaceans.</title>
        <authorList>
            <person name="Kawato S."/>
            <person name="Nozaki R."/>
            <person name="Kondo H."/>
            <person name="Hirono I."/>
        </authorList>
    </citation>
    <scope>NUCLEOTIDE SEQUENCE</scope>
    <source>
        <strain evidence="3">Toyama2020</strain>
    </source>
</reference>
<dbReference type="GO" id="GO:0005524">
    <property type="term" value="F:ATP binding"/>
    <property type="evidence" value="ECO:0007669"/>
    <property type="project" value="InterPro"/>
</dbReference>
<feature type="region of interest" description="Disordered" evidence="1">
    <location>
        <begin position="1"/>
        <end position="26"/>
    </location>
</feature>
<feature type="region of interest" description="Disordered" evidence="1">
    <location>
        <begin position="85"/>
        <end position="113"/>
    </location>
</feature>
<dbReference type="GO" id="GO:0004672">
    <property type="term" value="F:protein kinase activity"/>
    <property type="evidence" value="ECO:0007669"/>
    <property type="project" value="InterPro"/>
</dbReference>
<protein>
    <submittedName>
        <fullName evidence="3">Wsv423-like protein</fullName>
    </submittedName>
</protein>
<dbReference type="PROSITE" id="PS50011">
    <property type="entry name" value="PROTEIN_KINASE_DOM"/>
    <property type="match status" value="1"/>
</dbReference>
<feature type="compositionally biased region" description="Polar residues" evidence="1">
    <location>
        <begin position="1"/>
        <end position="16"/>
    </location>
</feature>
<feature type="domain" description="Protein kinase" evidence="2">
    <location>
        <begin position="517"/>
        <end position="815"/>
    </location>
</feature>
<dbReference type="InterPro" id="IPR011009">
    <property type="entry name" value="Kinase-like_dom_sf"/>
</dbReference>
<name>A0A9C7BXG4_9VIRU</name>
<evidence type="ECO:0000256" key="1">
    <source>
        <dbReference type="SAM" id="MobiDB-lite"/>
    </source>
</evidence>
<evidence type="ECO:0000313" key="3">
    <source>
        <dbReference type="EMBL" id="BDT63551.1"/>
    </source>
</evidence>
<accession>A0A9C7BXG4</accession>
<proteinExistence type="predicted"/>
<dbReference type="InterPro" id="IPR000719">
    <property type="entry name" value="Prot_kinase_dom"/>
</dbReference>
<dbReference type="SUPFAM" id="SSF56112">
    <property type="entry name" value="Protein kinase-like (PK-like)"/>
    <property type="match status" value="1"/>
</dbReference>